<dbReference type="OrthoDB" id="9811177at2"/>
<gene>
    <name evidence="3" type="ORF">CEG14_04315</name>
</gene>
<name>A0A261SUC9_9BORD</name>
<evidence type="ECO:0000313" key="4">
    <source>
        <dbReference type="Proteomes" id="UP000217005"/>
    </source>
</evidence>
<dbReference type="Gene3D" id="3.30.2010.10">
    <property type="entry name" value="Metalloproteases ('zincins'), catalytic domain"/>
    <property type="match status" value="1"/>
</dbReference>
<reference evidence="3 4" key="1">
    <citation type="submission" date="2017-05" db="EMBL/GenBank/DDBJ databases">
        <title>Complete and WGS of Bordetella genogroups.</title>
        <authorList>
            <person name="Spilker T."/>
            <person name="LiPuma J."/>
        </authorList>
    </citation>
    <scope>NUCLEOTIDE SEQUENCE [LARGE SCALE GENOMIC DNA]</scope>
    <source>
        <strain evidence="3 4">AU17610</strain>
    </source>
</reference>
<accession>A0A261SUC9</accession>
<evidence type="ECO:0000313" key="3">
    <source>
        <dbReference type="EMBL" id="OZI40976.1"/>
    </source>
</evidence>
<dbReference type="InterPro" id="IPR002725">
    <property type="entry name" value="YgjP-like_metallopeptidase"/>
</dbReference>
<dbReference type="CDD" id="cd07344">
    <property type="entry name" value="M48_yhfN_like"/>
    <property type="match status" value="1"/>
</dbReference>
<proteinExistence type="predicted"/>
<dbReference type="RefSeq" id="WP_094825088.1">
    <property type="nucleotide sequence ID" value="NZ_NEVL01000001.1"/>
</dbReference>
<comment type="caution">
    <text evidence="3">The sequence shown here is derived from an EMBL/GenBank/DDBJ whole genome shotgun (WGS) entry which is preliminary data.</text>
</comment>
<dbReference type="PANTHER" id="PTHR30399">
    <property type="entry name" value="UNCHARACTERIZED PROTEIN YGJP"/>
    <property type="match status" value="1"/>
</dbReference>
<dbReference type="AlphaFoldDB" id="A0A261SUC9"/>
<dbReference type="EMBL" id="NEVL01000001">
    <property type="protein sequence ID" value="OZI40976.1"/>
    <property type="molecule type" value="Genomic_DNA"/>
</dbReference>
<feature type="compositionally biased region" description="Pro residues" evidence="1">
    <location>
        <begin position="64"/>
        <end position="76"/>
    </location>
</feature>
<dbReference type="InterPro" id="IPR053136">
    <property type="entry name" value="UTP_pyrophosphatase-like"/>
</dbReference>
<dbReference type="Pfam" id="PF01863">
    <property type="entry name" value="YgjP-like"/>
    <property type="match status" value="1"/>
</dbReference>
<feature type="compositionally biased region" description="Low complexity" evidence="1">
    <location>
        <begin position="14"/>
        <end position="63"/>
    </location>
</feature>
<dbReference type="Proteomes" id="UP000217005">
    <property type="component" value="Unassembled WGS sequence"/>
</dbReference>
<protein>
    <recommendedName>
        <fullName evidence="2">YgjP-like metallopeptidase domain-containing protein</fullName>
    </recommendedName>
</protein>
<feature type="region of interest" description="Disordered" evidence="1">
    <location>
        <begin position="14"/>
        <end position="80"/>
    </location>
</feature>
<sequence length="325" mass="35535">MKSSVNQLELLFDAGPPARAPGTAGTVAPAAPSAAPATPAAPAGPRPAADTPSLTLRPTAPTGGPAPIPTPCPDPLPHGARWREVATPQQTIGFVLLRSRRRSIGFVVADDGLRVTAPNWVTLGQIDDAVREKARWILTKLRDWHARREQLALTQTRWQAGGELPYLGKRIRLGLAADRRQAHFEGDADAPADGATLWLPLPAEAEGSRIRDAAQAWLQQRAGSWFGARLAHFLQVSGLKISRWRLSSATTRWGSCTSDGNVMLNWRLIHFSPDIIDYVIAHELAHLREMNHSPNFWSEVGHILPGYEQAKRVLKQHDPATLPQF</sequence>
<feature type="domain" description="YgjP-like metallopeptidase" evidence="2">
    <location>
        <begin position="103"/>
        <end position="317"/>
    </location>
</feature>
<dbReference type="PANTHER" id="PTHR30399:SF1">
    <property type="entry name" value="UTP PYROPHOSPHATASE"/>
    <property type="match status" value="1"/>
</dbReference>
<organism evidence="3 4">
    <name type="scientific">Bordetella genomosp. 1</name>
    <dbReference type="NCBI Taxonomy" id="1395607"/>
    <lineage>
        <taxon>Bacteria</taxon>
        <taxon>Pseudomonadati</taxon>
        <taxon>Pseudomonadota</taxon>
        <taxon>Betaproteobacteria</taxon>
        <taxon>Burkholderiales</taxon>
        <taxon>Alcaligenaceae</taxon>
        <taxon>Bordetella</taxon>
    </lineage>
</organism>
<evidence type="ECO:0000256" key="1">
    <source>
        <dbReference type="SAM" id="MobiDB-lite"/>
    </source>
</evidence>
<evidence type="ECO:0000259" key="2">
    <source>
        <dbReference type="Pfam" id="PF01863"/>
    </source>
</evidence>